<dbReference type="GO" id="GO:0008270">
    <property type="term" value="F:zinc ion binding"/>
    <property type="evidence" value="ECO:0007669"/>
    <property type="project" value="UniProtKB-KW"/>
</dbReference>
<dbReference type="PRINTS" id="PR01874">
    <property type="entry name" value="DNAREPAIRADA"/>
</dbReference>
<evidence type="ECO:0000256" key="9">
    <source>
        <dbReference type="ARBA" id="ARBA00023125"/>
    </source>
</evidence>
<dbReference type="InterPro" id="IPR004504">
    <property type="entry name" value="DNA_repair_RadA"/>
</dbReference>
<dbReference type="EMBL" id="JANCYU010000007">
    <property type="protein sequence ID" value="KAK4522638.1"/>
    <property type="molecule type" value="Genomic_DNA"/>
</dbReference>
<dbReference type="Pfam" id="PF13481">
    <property type="entry name" value="AAA_25"/>
    <property type="match status" value="1"/>
</dbReference>
<name>A0AAV9I6K0_9RHOD</name>
<sequence length="528" mass="58369">MLLSFVSVFGFPTRVFHCKRKKVVTRRVWNCKATSDSKYSCRNCDYQTLKWLGRCPRCQEWDSFDFVYQPSSLHKKATIDSTPRGWRRNNTSEGSDVLYSVESYSQVVEEQESQHMEKRLELTSQELSRVFGGGGIVSGSVVLIGGDPGVGKSTLAVQIAAEILANSDSKVLYVSGEESIPQLVGRIKRLKITRSDKLNILSESNVDRLIATLRVHSPIAVVVIDSIQTCFSEEVASGPGTVSQIRECAAKLTQVAKENNVATFLIGHVTKSGDIAGPKVLEHIVDTVLYLEGERFSRHRILRCVKNRFGSTSEVAVLEMTESGLSQVVDPSQLFLSQHRHGRNTSSDEDGKNNLGLEGSAVVATMEGTRAILVEIQALAFRSSFPQPRRTANGFDLSRLYVLLAVLSKRLNYPFQTHDVYLNVVGGYRIQEPGADLAAALCLVSSLCEVRVRTDTVFLGEIGLCGELRSCWNLERRVLEAEKLGFRRVVCPPLSVMPNKTNIEIIPCAVVQDALKAGLCSEPIVKRN</sequence>
<accession>A0AAV9I6K0</accession>
<dbReference type="InterPro" id="IPR027417">
    <property type="entry name" value="P-loop_NTPase"/>
</dbReference>
<dbReference type="GO" id="GO:0005524">
    <property type="term" value="F:ATP binding"/>
    <property type="evidence" value="ECO:0007669"/>
    <property type="project" value="UniProtKB-KW"/>
</dbReference>
<dbReference type="SMART" id="SM00382">
    <property type="entry name" value="AAA"/>
    <property type="match status" value="1"/>
</dbReference>
<dbReference type="GO" id="GO:0016787">
    <property type="term" value="F:hydrolase activity"/>
    <property type="evidence" value="ECO:0007669"/>
    <property type="project" value="UniProtKB-KW"/>
</dbReference>
<keyword evidence="9" id="KW-0238">DNA-binding</keyword>
<evidence type="ECO:0000256" key="6">
    <source>
        <dbReference type="ARBA" id="ARBA00022833"/>
    </source>
</evidence>
<reference evidence="12 13" key="1">
    <citation type="submission" date="2022-07" db="EMBL/GenBank/DDBJ databases">
        <title>Genome-wide signatures of adaptation to extreme environments.</title>
        <authorList>
            <person name="Cho C.H."/>
            <person name="Yoon H.S."/>
        </authorList>
    </citation>
    <scope>NUCLEOTIDE SEQUENCE [LARGE SCALE GENOMIC DNA]</scope>
    <source>
        <strain evidence="12 13">108.79 E11</strain>
    </source>
</reference>
<dbReference type="Proteomes" id="UP001300502">
    <property type="component" value="Unassembled WGS sequence"/>
</dbReference>
<evidence type="ECO:0000256" key="8">
    <source>
        <dbReference type="ARBA" id="ARBA00023016"/>
    </source>
</evidence>
<evidence type="ECO:0000256" key="2">
    <source>
        <dbReference type="ARBA" id="ARBA00022741"/>
    </source>
</evidence>
<evidence type="ECO:0000256" key="3">
    <source>
        <dbReference type="ARBA" id="ARBA00022763"/>
    </source>
</evidence>
<dbReference type="InterPro" id="IPR020588">
    <property type="entry name" value="RecA_ATP-bd"/>
</dbReference>
<dbReference type="Gene3D" id="3.40.50.300">
    <property type="entry name" value="P-loop containing nucleotide triphosphate hydrolases"/>
    <property type="match status" value="1"/>
</dbReference>
<keyword evidence="2" id="KW-0547">Nucleotide-binding</keyword>
<dbReference type="InterPro" id="IPR020568">
    <property type="entry name" value="Ribosomal_Su5_D2-typ_SF"/>
</dbReference>
<dbReference type="SUPFAM" id="SSF54211">
    <property type="entry name" value="Ribosomal protein S5 domain 2-like"/>
    <property type="match status" value="1"/>
</dbReference>
<evidence type="ECO:0000256" key="5">
    <source>
        <dbReference type="ARBA" id="ARBA00022801"/>
    </source>
</evidence>
<comment type="caution">
    <text evidence="12">The sequence shown here is derived from an EMBL/GenBank/DDBJ whole genome shotgun (WGS) entry which is preliminary data.</text>
</comment>
<dbReference type="FunFam" id="3.40.50.300:FF:000050">
    <property type="entry name" value="DNA repair protein RadA"/>
    <property type="match status" value="1"/>
</dbReference>
<keyword evidence="6" id="KW-0862">Zinc</keyword>
<keyword evidence="8" id="KW-0346">Stress response</keyword>
<gene>
    <name evidence="12" type="ORF">GAYE_PCTG14G0528</name>
</gene>
<feature type="domain" description="RecA family profile 1" evidence="11">
    <location>
        <begin position="116"/>
        <end position="269"/>
    </location>
</feature>
<evidence type="ECO:0000313" key="12">
    <source>
        <dbReference type="EMBL" id="KAK4522638.1"/>
    </source>
</evidence>
<dbReference type="InterPro" id="IPR041166">
    <property type="entry name" value="Rubredoxin_2"/>
</dbReference>
<keyword evidence="4" id="KW-0863">Zinc-finger</keyword>
<dbReference type="InterPro" id="IPR014721">
    <property type="entry name" value="Ribsml_uS5_D2-typ_fold_subgr"/>
</dbReference>
<keyword evidence="1" id="KW-0479">Metal-binding</keyword>
<dbReference type="AlphaFoldDB" id="A0AAV9I6K0"/>
<keyword evidence="7" id="KW-0067">ATP-binding</keyword>
<keyword evidence="5" id="KW-0378">Hydrolase</keyword>
<organism evidence="12 13">
    <name type="scientific">Galdieria yellowstonensis</name>
    <dbReference type="NCBI Taxonomy" id="3028027"/>
    <lineage>
        <taxon>Eukaryota</taxon>
        <taxon>Rhodophyta</taxon>
        <taxon>Bangiophyceae</taxon>
        <taxon>Galdieriales</taxon>
        <taxon>Galdieriaceae</taxon>
        <taxon>Galdieria</taxon>
    </lineage>
</organism>
<dbReference type="GO" id="GO:0003684">
    <property type="term" value="F:damaged DNA binding"/>
    <property type="evidence" value="ECO:0007669"/>
    <property type="project" value="InterPro"/>
</dbReference>
<dbReference type="GO" id="GO:0140664">
    <property type="term" value="F:ATP-dependent DNA damage sensor activity"/>
    <property type="evidence" value="ECO:0007669"/>
    <property type="project" value="InterPro"/>
</dbReference>
<keyword evidence="13" id="KW-1185">Reference proteome</keyword>
<dbReference type="Pfam" id="PF18073">
    <property type="entry name" value="Zn_ribbon_LapB"/>
    <property type="match status" value="1"/>
</dbReference>
<evidence type="ECO:0000256" key="4">
    <source>
        <dbReference type="ARBA" id="ARBA00022771"/>
    </source>
</evidence>
<dbReference type="HAMAP" id="MF_01498">
    <property type="entry name" value="RadA_bact"/>
    <property type="match status" value="1"/>
</dbReference>
<evidence type="ECO:0000259" key="11">
    <source>
        <dbReference type="PROSITE" id="PS50162"/>
    </source>
</evidence>
<dbReference type="PROSITE" id="PS50162">
    <property type="entry name" value="RECA_2"/>
    <property type="match status" value="1"/>
</dbReference>
<dbReference type="Gene3D" id="3.30.230.10">
    <property type="match status" value="1"/>
</dbReference>
<dbReference type="GO" id="GO:0000725">
    <property type="term" value="P:recombinational repair"/>
    <property type="evidence" value="ECO:0007669"/>
    <property type="project" value="TreeGrafter"/>
</dbReference>
<evidence type="ECO:0000256" key="7">
    <source>
        <dbReference type="ARBA" id="ARBA00022840"/>
    </source>
</evidence>
<proteinExistence type="inferred from homology"/>
<dbReference type="InterPro" id="IPR003593">
    <property type="entry name" value="AAA+_ATPase"/>
</dbReference>
<protein>
    <recommendedName>
        <fullName evidence="11">RecA family profile 1 domain-containing protein</fullName>
    </recommendedName>
</protein>
<keyword evidence="3" id="KW-0227">DNA damage</keyword>
<dbReference type="Pfam" id="PF13541">
    <property type="entry name" value="ChlI"/>
    <property type="match status" value="1"/>
</dbReference>
<dbReference type="PANTHER" id="PTHR32472">
    <property type="entry name" value="DNA REPAIR PROTEIN RADA"/>
    <property type="match status" value="1"/>
</dbReference>
<dbReference type="NCBIfam" id="TIGR00416">
    <property type="entry name" value="sms"/>
    <property type="match status" value="1"/>
</dbReference>
<dbReference type="PANTHER" id="PTHR32472:SF10">
    <property type="entry name" value="DNA REPAIR PROTEIN RADA-LIKE PROTEIN"/>
    <property type="match status" value="1"/>
</dbReference>
<keyword evidence="10" id="KW-0234">DNA repair</keyword>
<evidence type="ECO:0000313" key="13">
    <source>
        <dbReference type="Proteomes" id="UP001300502"/>
    </source>
</evidence>
<evidence type="ECO:0000256" key="1">
    <source>
        <dbReference type="ARBA" id="ARBA00022723"/>
    </source>
</evidence>
<evidence type="ECO:0000256" key="10">
    <source>
        <dbReference type="ARBA" id="ARBA00023204"/>
    </source>
</evidence>
<dbReference type="SUPFAM" id="SSF52540">
    <property type="entry name" value="P-loop containing nucleoside triphosphate hydrolases"/>
    <property type="match status" value="1"/>
</dbReference>